<dbReference type="PANTHER" id="PTHR34599">
    <property type="entry name" value="PEROXIDASE-RELATED"/>
    <property type="match status" value="1"/>
</dbReference>
<gene>
    <name evidence="3" type="ORF">HKD42_00565</name>
</gene>
<feature type="chain" id="PRO_5032942643" evidence="1">
    <location>
        <begin position="29"/>
        <end position="459"/>
    </location>
</feature>
<dbReference type="InterPro" id="IPR000326">
    <property type="entry name" value="PAP2/HPO"/>
</dbReference>
<keyword evidence="1" id="KW-0732">Signal</keyword>
<reference evidence="3 4" key="1">
    <citation type="submission" date="2020-04" db="EMBL/GenBank/DDBJ databases">
        <authorList>
            <person name="Liu A."/>
        </authorList>
    </citation>
    <scope>NUCLEOTIDE SEQUENCE [LARGE SCALE GENOMIC DNA]</scope>
    <source>
        <strain evidence="3 4">RZ02</strain>
    </source>
</reference>
<dbReference type="GO" id="GO:0004601">
    <property type="term" value="F:peroxidase activity"/>
    <property type="evidence" value="ECO:0007669"/>
    <property type="project" value="UniProtKB-KW"/>
</dbReference>
<comment type="caution">
    <text evidence="3">The sequence shown here is derived from an EMBL/GenBank/DDBJ whole genome shotgun (WGS) entry which is preliminary data.</text>
</comment>
<dbReference type="InterPro" id="IPR052559">
    <property type="entry name" value="V-haloperoxidase"/>
</dbReference>
<dbReference type="PROSITE" id="PS51318">
    <property type="entry name" value="TAT"/>
    <property type="match status" value="1"/>
</dbReference>
<dbReference type="AlphaFoldDB" id="A0A848QIW1"/>
<evidence type="ECO:0000313" key="3">
    <source>
        <dbReference type="EMBL" id="NMW30557.1"/>
    </source>
</evidence>
<dbReference type="RefSeq" id="WP_170009327.1">
    <property type="nucleotide sequence ID" value="NZ_JABCRE010000002.1"/>
</dbReference>
<organism evidence="3 4">
    <name type="scientific">Pontixanthobacter rizhaonensis</name>
    <dbReference type="NCBI Taxonomy" id="2730337"/>
    <lineage>
        <taxon>Bacteria</taxon>
        <taxon>Pseudomonadati</taxon>
        <taxon>Pseudomonadota</taxon>
        <taxon>Alphaproteobacteria</taxon>
        <taxon>Sphingomonadales</taxon>
        <taxon>Erythrobacteraceae</taxon>
        <taxon>Pontixanthobacter</taxon>
    </lineage>
</organism>
<evidence type="ECO:0000313" key="4">
    <source>
        <dbReference type="Proteomes" id="UP000561181"/>
    </source>
</evidence>
<dbReference type="EMBL" id="JABCRE010000002">
    <property type="protein sequence ID" value="NMW30557.1"/>
    <property type="molecule type" value="Genomic_DNA"/>
</dbReference>
<dbReference type="InterPro" id="IPR036938">
    <property type="entry name" value="PAP2/HPO_sf"/>
</dbReference>
<dbReference type="Gene3D" id="1.10.606.20">
    <property type="match status" value="1"/>
</dbReference>
<sequence>MTLTRRRFISSSAATIGLAGLTAGCSTASFGSQSSYLTPILAPQRQNTVFHWVDVVLQQTRDQRVPPPRAAYNYAGPMLAGFLAANAIMKRYDEPYGIGEAPAGADPEVAYGVAFATVAAQCFGQPFMLERAAFKRRFPDSEAKSLGVAWGRKVGMAINKMRTRDGAQPSQVNYYHGRYDRRKDALNWNPTGATYGDSMGPSVGHYERGLFPGLGKVKPWTMTHSEQFQPAEFYDPASPEFAKQYEYVRKIGCVGSTMRTEDEAEIAIFWEDGPWGITPPGHFLLIAVQVMQDRGFDFLDLARAFALLGMTQGDAAINSWNSKYQYDVLRPETAIRYRANQFSNPALSQEKGWKSYIPTPNFPAYTSGHSTFGAAGSELTALLIGTDKVNFDHQSPDLNGFPQLDGKRRYWTSLSQAAEENGMSRLYGGVHWDVDHTAGMTAGRAIARQAFSNWFKPKA</sequence>
<feature type="domain" description="Phosphatidic acid phosphatase type 2/haloperoxidase" evidence="2">
    <location>
        <begin position="315"/>
        <end position="451"/>
    </location>
</feature>
<dbReference type="PANTHER" id="PTHR34599:SF1">
    <property type="entry name" value="PHOSPHATIDIC ACID PHOSPHATASE TYPE 2_HALOPEROXIDASE DOMAIN-CONTAINING PROTEIN"/>
    <property type="match status" value="1"/>
</dbReference>
<accession>A0A848QIW1</accession>
<name>A0A848QIW1_9SPHN</name>
<feature type="signal peptide" evidence="1">
    <location>
        <begin position="1"/>
        <end position="28"/>
    </location>
</feature>
<dbReference type="InterPro" id="IPR006311">
    <property type="entry name" value="TAT_signal"/>
</dbReference>
<dbReference type="CDD" id="cd03398">
    <property type="entry name" value="PAP2_haloperoxidase"/>
    <property type="match status" value="1"/>
</dbReference>
<proteinExistence type="predicted"/>
<dbReference type="Pfam" id="PF01569">
    <property type="entry name" value="PAP2"/>
    <property type="match status" value="1"/>
</dbReference>
<keyword evidence="4" id="KW-1185">Reference proteome</keyword>
<evidence type="ECO:0000259" key="2">
    <source>
        <dbReference type="Pfam" id="PF01569"/>
    </source>
</evidence>
<dbReference type="PROSITE" id="PS51257">
    <property type="entry name" value="PROKAR_LIPOPROTEIN"/>
    <property type="match status" value="1"/>
</dbReference>
<dbReference type="Proteomes" id="UP000561181">
    <property type="component" value="Unassembled WGS sequence"/>
</dbReference>
<evidence type="ECO:0000256" key="1">
    <source>
        <dbReference type="SAM" id="SignalP"/>
    </source>
</evidence>
<keyword evidence="3" id="KW-0575">Peroxidase</keyword>
<protein>
    <submittedName>
        <fullName evidence="3">Vanadium-dependent haloperoxidase</fullName>
    </submittedName>
</protein>
<dbReference type="SUPFAM" id="SSF48317">
    <property type="entry name" value="Acid phosphatase/Vanadium-dependent haloperoxidase"/>
    <property type="match status" value="1"/>
</dbReference>
<keyword evidence="3" id="KW-0560">Oxidoreductase</keyword>